<organism evidence="1 2">
    <name type="scientific">Brassica cretica</name>
    <name type="common">Mustard</name>
    <dbReference type="NCBI Taxonomy" id="69181"/>
    <lineage>
        <taxon>Eukaryota</taxon>
        <taxon>Viridiplantae</taxon>
        <taxon>Streptophyta</taxon>
        <taxon>Embryophyta</taxon>
        <taxon>Tracheophyta</taxon>
        <taxon>Spermatophyta</taxon>
        <taxon>Magnoliopsida</taxon>
        <taxon>eudicotyledons</taxon>
        <taxon>Gunneridae</taxon>
        <taxon>Pentapetalae</taxon>
        <taxon>rosids</taxon>
        <taxon>malvids</taxon>
        <taxon>Brassicales</taxon>
        <taxon>Brassicaceae</taxon>
        <taxon>Brassiceae</taxon>
        <taxon>Brassica</taxon>
    </lineage>
</organism>
<dbReference type="EMBL" id="QGKX02001347">
    <property type="protein sequence ID" value="KAF3522473.1"/>
    <property type="molecule type" value="Genomic_DNA"/>
</dbReference>
<evidence type="ECO:0000313" key="2">
    <source>
        <dbReference type="Proteomes" id="UP000712600"/>
    </source>
</evidence>
<gene>
    <name evidence="1" type="ORF">F2Q69_00047582</name>
</gene>
<dbReference type="AlphaFoldDB" id="A0A8S9PG45"/>
<protein>
    <submittedName>
        <fullName evidence="1">Uncharacterized protein</fullName>
    </submittedName>
</protein>
<evidence type="ECO:0000313" key="1">
    <source>
        <dbReference type="EMBL" id="KAF3522473.1"/>
    </source>
</evidence>
<accession>A0A8S9PG45</accession>
<proteinExistence type="predicted"/>
<comment type="caution">
    <text evidence="1">The sequence shown here is derived from an EMBL/GenBank/DDBJ whole genome shotgun (WGS) entry which is preliminary data.</text>
</comment>
<dbReference type="Proteomes" id="UP000712600">
    <property type="component" value="Unassembled WGS sequence"/>
</dbReference>
<reference evidence="1" key="1">
    <citation type="submission" date="2019-12" db="EMBL/GenBank/DDBJ databases">
        <title>Genome sequencing and annotation of Brassica cretica.</title>
        <authorList>
            <person name="Studholme D.J."/>
            <person name="Sarris P."/>
        </authorList>
    </citation>
    <scope>NUCLEOTIDE SEQUENCE</scope>
    <source>
        <strain evidence="1">PFS-109/04</strain>
        <tissue evidence="1">Leaf</tissue>
    </source>
</reference>
<sequence>MILTAFPDDDSVGVVDRCSREAVDLSPLSSRTRIKVATMSCGLVSIDVRAEISIDVRWKISVDGRVASVDGGERVSVNIIGVWVDGGWRESSDDLVLWSIDKERLPLRIERSKLAGSNENSS</sequence>
<name>A0A8S9PG45_BRACR</name>